<accession>A0AC61RRX1</accession>
<sequence>MKSICGIDCTNCEMSGTCNGCVATEGHPFGAECLVAQCCKKGKTALSELKEKLIAAFNALHIPDMEEVTELNALKGSLANIEYALPNGTVVKFWDDNKIYLGNQLQKKDSDRCYGIIADEKYLMVSEYSGYGTNAEIVVFKQWNDAENK</sequence>
<evidence type="ECO:0000313" key="1">
    <source>
        <dbReference type="EMBL" id="TGY91604.1"/>
    </source>
</evidence>
<keyword evidence="2" id="KW-1185">Reference proteome</keyword>
<dbReference type="EMBL" id="SRYA01000052">
    <property type="protein sequence ID" value="TGY91604.1"/>
    <property type="molecule type" value="Genomic_DNA"/>
</dbReference>
<proteinExistence type="predicted"/>
<organism evidence="1 2">
    <name type="scientific">Petralouisia muris</name>
    <dbReference type="NCBI Taxonomy" id="3032872"/>
    <lineage>
        <taxon>Bacteria</taxon>
        <taxon>Bacillati</taxon>
        <taxon>Bacillota</taxon>
        <taxon>Clostridia</taxon>
        <taxon>Lachnospirales</taxon>
        <taxon>Lachnospiraceae</taxon>
        <taxon>Petralouisia</taxon>
    </lineage>
</organism>
<dbReference type="Proteomes" id="UP000304953">
    <property type="component" value="Unassembled WGS sequence"/>
</dbReference>
<protein>
    <submittedName>
        <fullName evidence="1">DUF3795 domain-containing protein</fullName>
    </submittedName>
</protein>
<name>A0AC61RRX1_9FIRM</name>
<reference evidence="1" key="1">
    <citation type="submission" date="2019-04" db="EMBL/GenBank/DDBJ databases">
        <title>Microbes associate with the intestines of laboratory mice.</title>
        <authorList>
            <person name="Navarre W."/>
            <person name="Wong E."/>
            <person name="Huang K."/>
            <person name="Tropini C."/>
            <person name="Ng K."/>
            <person name="Yu B."/>
        </authorList>
    </citation>
    <scope>NUCLEOTIDE SEQUENCE</scope>
    <source>
        <strain evidence="1">NM01_1-7b</strain>
    </source>
</reference>
<evidence type="ECO:0000313" key="2">
    <source>
        <dbReference type="Proteomes" id="UP000304953"/>
    </source>
</evidence>
<gene>
    <name evidence="1" type="ORF">E5329_20095</name>
</gene>
<comment type="caution">
    <text evidence="1">The sequence shown here is derived from an EMBL/GenBank/DDBJ whole genome shotgun (WGS) entry which is preliminary data.</text>
</comment>